<gene>
    <name evidence="9" type="ORF">SAMN02746091_00465</name>
</gene>
<keyword evidence="4 7" id="KW-0812">Transmembrane</keyword>
<dbReference type="GO" id="GO:0005886">
    <property type="term" value="C:plasma membrane"/>
    <property type="evidence" value="ECO:0007669"/>
    <property type="project" value="UniProtKB-SubCell"/>
</dbReference>
<evidence type="ECO:0000256" key="1">
    <source>
        <dbReference type="ARBA" id="ARBA00004651"/>
    </source>
</evidence>
<sequence>MKDEKSLFINIVALLILSFMAFYIYKVSIDTGEGIKITDNITPKMRVADRFLKKNVLDENSTYNFSQTAEDTSANIVTSIVVDYRLFDTTLEVIVLFVTILGFGFVIPKDRRRILKPSVILYRWSPILMILMLMIGGYMFINGHLSPGGGFPAGAIISTAVLIGVLAGRKTVNHKTLKVVEAIAGISIFGIGIASFIIKGVFFQNFLTGDKIGDLFSGGLIPVFYALIAFKVAAELSNIYFEFYEEC</sequence>
<reference evidence="10" key="1">
    <citation type="submission" date="2016-11" db="EMBL/GenBank/DDBJ databases">
        <authorList>
            <person name="Varghese N."/>
            <person name="Submissions S."/>
        </authorList>
    </citation>
    <scope>NUCLEOTIDE SEQUENCE [LARGE SCALE GENOMIC DNA]</scope>
    <source>
        <strain evidence="10">DSM 10124</strain>
    </source>
</reference>
<proteinExistence type="inferred from homology"/>
<feature type="transmembrane region" description="Helical" evidence="7">
    <location>
        <begin position="7"/>
        <end position="25"/>
    </location>
</feature>
<evidence type="ECO:0000256" key="4">
    <source>
        <dbReference type="ARBA" id="ARBA00022692"/>
    </source>
</evidence>
<evidence type="ECO:0000313" key="9">
    <source>
        <dbReference type="EMBL" id="SHE47529.1"/>
    </source>
</evidence>
<keyword evidence="5 7" id="KW-1133">Transmembrane helix</keyword>
<feature type="transmembrane region" description="Helical" evidence="7">
    <location>
        <begin position="89"/>
        <end position="108"/>
    </location>
</feature>
<keyword evidence="10" id="KW-1185">Reference proteome</keyword>
<feature type="transmembrane region" description="Helical" evidence="7">
    <location>
        <begin position="120"/>
        <end position="141"/>
    </location>
</feature>
<dbReference type="InterPro" id="IPR007182">
    <property type="entry name" value="MnhB"/>
</dbReference>
<evidence type="ECO:0000256" key="2">
    <source>
        <dbReference type="ARBA" id="ARBA00009425"/>
    </source>
</evidence>
<dbReference type="PANTHER" id="PTHR33932:SF4">
    <property type="entry name" value="NA(+)_H(+) ANTIPORTER SUBUNIT B"/>
    <property type="match status" value="1"/>
</dbReference>
<organism evidence="9 10">
    <name type="scientific">Caloramator proteoclasticus DSM 10124</name>
    <dbReference type="NCBI Taxonomy" id="1121262"/>
    <lineage>
        <taxon>Bacteria</taxon>
        <taxon>Bacillati</taxon>
        <taxon>Bacillota</taxon>
        <taxon>Clostridia</taxon>
        <taxon>Eubacteriales</taxon>
        <taxon>Clostridiaceae</taxon>
        <taxon>Caloramator</taxon>
    </lineage>
</organism>
<feature type="transmembrane region" description="Helical" evidence="7">
    <location>
        <begin position="215"/>
        <end position="234"/>
    </location>
</feature>
<feature type="transmembrane region" description="Helical" evidence="7">
    <location>
        <begin position="179"/>
        <end position="203"/>
    </location>
</feature>
<evidence type="ECO:0000313" key="10">
    <source>
        <dbReference type="Proteomes" id="UP000184423"/>
    </source>
</evidence>
<evidence type="ECO:0000256" key="6">
    <source>
        <dbReference type="ARBA" id="ARBA00023136"/>
    </source>
</evidence>
<keyword evidence="6 7" id="KW-0472">Membrane</keyword>
<feature type="transmembrane region" description="Helical" evidence="7">
    <location>
        <begin position="147"/>
        <end position="167"/>
    </location>
</feature>
<dbReference type="InterPro" id="IPR050622">
    <property type="entry name" value="CPA3_antiporter_subunitB"/>
</dbReference>
<feature type="domain" description="Na+/H+ antiporter MnhB subunit-related protein" evidence="8">
    <location>
        <begin position="125"/>
        <end position="236"/>
    </location>
</feature>
<keyword evidence="3" id="KW-1003">Cell membrane</keyword>
<dbReference type="AlphaFoldDB" id="A0A1M4TSQ4"/>
<dbReference type="PANTHER" id="PTHR33932">
    <property type="entry name" value="NA(+)/H(+) ANTIPORTER SUBUNIT B"/>
    <property type="match status" value="1"/>
</dbReference>
<name>A0A1M4TSQ4_9CLOT</name>
<dbReference type="Proteomes" id="UP000184423">
    <property type="component" value="Unassembled WGS sequence"/>
</dbReference>
<dbReference type="Pfam" id="PF04039">
    <property type="entry name" value="MnhB"/>
    <property type="match status" value="1"/>
</dbReference>
<evidence type="ECO:0000259" key="8">
    <source>
        <dbReference type="Pfam" id="PF04039"/>
    </source>
</evidence>
<comment type="similarity">
    <text evidence="2">Belongs to the CPA3 antiporters (TC 2.A.63) subunit B family.</text>
</comment>
<dbReference type="RefSeq" id="WP_073247797.1">
    <property type="nucleotide sequence ID" value="NZ_FQVG01000005.1"/>
</dbReference>
<evidence type="ECO:0000256" key="7">
    <source>
        <dbReference type="SAM" id="Phobius"/>
    </source>
</evidence>
<evidence type="ECO:0000256" key="3">
    <source>
        <dbReference type="ARBA" id="ARBA00022475"/>
    </source>
</evidence>
<dbReference type="EMBL" id="FQVG01000005">
    <property type="protein sequence ID" value="SHE47529.1"/>
    <property type="molecule type" value="Genomic_DNA"/>
</dbReference>
<evidence type="ECO:0000256" key="5">
    <source>
        <dbReference type="ARBA" id="ARBA00022989"/>
    </source>
</evidence>
<comment type="subcellular location">
    <subcellularLocation>
        <location evidence="1">Cell membrane</location>
        <topology evidence="1">Multi-pass membrane protein</topology>
    </subcellularLocation>
</comment>
<accession>A0A1M4TSQ4</accession>
<protein>
    <submittedName>
        <fullName evidence="9">Multicomponent Na+:H+ antiporter subunit B</fullName>
    </submittedName>
</protein>